<keyword evidence="7" id="KW-1185">Reference proteome</keyword>
<evidence type="ECO:0000256" key="5">
    <source>
        <dbReference type="SAM" id="Phobius"/>
    </source>
</evidence>
<evidence type="ECO:0000313" key="6">
    <source>
        <dbReference type="EMBL" id="SDM24815.1"/>
    </source>
</evidence>
<dbReference type="EMBL" id="FNFO01000011">
    <property type="protein sequence ID" value="SDM24815.1"/>
    <property type="molecule type" value="Genomic_DNA"/>
</dbReference>
<feature type="transmembrane region" description="Helical" evidence="5">
    <location>
        <begin position="108"/>
        <end position="128"/>
    </location>
</feature>
<keyword evidence="3 5" id="KW-1133">Transmembrane helix</keyword>
<accession>A0A1G9RQT9</accession>
<comment type="subcellular location">
    <subcellularLocation>
        <location evidence="1">Membrane</location>
        <topology evidence="1">Multi-pass membrane protein</topology>
    </subcellularLocation>
</comment>
<dbReference type="Proteomes" id="UP000198510">
    <property type="component" value="Unassembled WGS sequence"/>
</dbReference>
<reference evidence="6 7" key="1">
    <citation type="submission" date="2016-10" db="EMBL/GenBank/DDBJ databases">
        <authorList>
            <person name="de Groot N.N."/>
        </authorList>
    </citation>
    <scope>NUCLEOTIDE SEQUENCE [LARGE SCALE GENOMIC DNA]</scope>
    <source>
        <strain evidence="6 7">DSM 25186</strain>
    </source>
</reference>
<gene>
    <name evidence="6" type="ORF">SAMN05421823_111216</name>
</gene>
<proteinExistence type="predicted"/>
<evidence type="ECO:0000256" key="1">
    <source>
        <dbReference type="ARBA" id="ARBA00004141"/>
    </source>
</evidence>
<evidence type="ECO:0000313" key="7">
    <source>
        <dbReference type="Proteomes" id="UP000198510"/>
    </source>
</evidence>
<organism evidence="6 7">
    <name type="scientific">Catalinimonas alkaloidigena</name>
    <dbReference type="NCBI Taxonomy" id="1075417"/>
    <lineage>
        <taxon>Bacteria</taxon>
        <taxon>Pseudomonadati</taxon>
        <taxon>Bacteroidota</taxon>
        <taxon>Cytophagia</taxon>
        <taxon>Cytophagales</taxon>
        <taxon>Catalimonadaceae</taxon>
        <taxon>Catalinimonas</taxon>
    </lineage>
</organism>
<name>A0A1G9RQT9_9BACT</name>
<keyword evidence="4 5" id="KW-0472">Membrane</keyword>
<evidence type="ECO:0000256" key="2">
    <source>
        <dbReference type="ARBA" id="ARBA00022692"/>
    </source>
</evidence>
<feature type="transmembrane region" description="Helical" evidence="5">
    <location>
        <begin position="83"/>
        <end position="102"/>
    </location>
</feature>
<dbReference type="RefSeq" id="WP_089686863.1">
    <property type="nucleotide sequence ID" value="NZ_FNFO01000011.1"/>
</dbReference>
<dbReference type="OrthoDB" id="680764at2"/>
<evidence type="ECO:0000256" key="4">
    <source>
        <dbReference type="ARBA" id="ARBA00023136"/>
    </source>
</evidence>
<dbReference type="InterPro" id="IPR032808">
    <property type="entry name" value="DoxX"/>
</dbReference>
<keyword evidence="2 5" id="KW-0812">Transmembrane</keyword>
<dbReference type="AlphaFoldDB" id="A0A1G9RQT9"/>
<dbReference type="Pfam" id="PF07681">
    <property type="entry name" value="DoxX"/>
    <property type="match status" value="1"/>
</dbReference>
<evidence type="ECO:0000256" key="3">
    <source>
        <dbReference type="ARBA" id="ARBA00022989"/>
    </source>
</evidence>
<sequence>MDTIVRLNKWANAHTNVGFDFLRIALGGFLFYKGIDFMTQTEQIIRVLDPIDTFGWTMIIVHYIAMVHLFGGLLIAIGLLTRLSILIQLPILIAAVLLNFIGDMNVSNLVQASAALLLSCFFLVYGSGKHSADYMLKMRQ</sequence>
<dbReference type="GO" id="GO:0016020">
    <property type="term" value="C:membrane"/>
    <property type="evidence" value="ECO:0007669"/>
    <property type="project" value="UniProtKB-SubCell"/>
</dbReference>
<protein>
    <submittedName>
        <fullName evidence="6">DoxX protein</fullName>
    </submittedName>
</protein>
<feature type="transmembrane region" description="Helical" evidence="5">
    <location>
        <begin position="54"/>
        <end position="76"/>
    </location>
</feature>
<dbReference type="STRING" id="1075417.SAMN05421823_111216"/>